<sequence>MIRTRQWLLSSAIALSFLSGPATAAVSQSQANQLGNSLTPFGSPTAGNDSGTIPQWTGGLTPSDAPSSYEGTGDHHPNPFPDDERLFTINADNAEQYREHLTPGLMALLETYPTSFEIPVYRSRRTHAVPDWVAANIKDNATSATIVGEGAGIDGAYGGYPFPILSGNSEQKAWQVMWNHLTRWRGIYVQWRVNESPVQQNGSYSLVRSKREAYFNYYDPSGGESTLDNLIFYYLSFTESPPRLAGGAILVHETLNQIKQPRYGWGYNAGQRRVRRAPNLAYDSPIAASDNLRTADDTDIFNGALDKYDWEYIERKEVYIPYNNYKLGSPEYSYDEVLGVSHINPDLTRWELHRVHVVEATLKDDERHIYEKRRFYVDADSWNAVLVDQYDGRGELWRVTTAMTKNFYELPGVWNQLEVNHDLQARRYYVLGLDNEEQRTRTFSDDPPSERYFSPSSLRRRSVR</sequence>
<dbReference type="OrthoDB" id="178023at2"/>
<dbReference type="CDD" id="cd16329">
    <property type="entry name" value="LolA_like"/>
    <property type="match status" value="1"/>
</dbReference>
<keyword evidence="2" id="KW-0732">Signal</keyword>
<feature type="chain" id="PRO_5015587688" evidence="2">
    <location>
        <begin position="25"/>
        <end position="464"/>
    </location>
</feature>
<reference evidence="3 4" key="1">
    <citation type="submission" date="2018-04" db="EMBL/GenBank/DDBJ databases">
        <title>Genomic Encyclopedia of Type Strains, Phase IV (KMG-IV): sequencing the most valuable type-strain genomes for metagenomic binning, comparative biology and taxonomic classification.</title>
        <authorList>
            <person name="Goeker M."/>
        </authorList>
    </citation>
    <scope>NUCLEOTIDE SEQUENCE [LARGE SCALE GENOMIC DNA]</scope>
    <source>
        <strain evidence="3 4">DSM 28688</strain>
    </source>
</reference>
<dbReference type="RefSeq" id="WP_116918272.1">
    <property type="nucleotide sequence ID" value="NZ_QEKQ01000001.1"/>
</dbReference>
<accession>A0A2U1D1I2</accession>
<evidence type="ECO:0000256" key="2">
    <source>
        <dbReference type="SAM" id="SignalP"/>
    </source>
</evidence>
<dbReference type="Pfam" id="PF07044">
    <property type="entry name" value="DUF1329"/>
    <property type="match status" value="1"/>
</dbReference>
<proteinExistence type="predicted"/>
<feature type="region of interest" description="Disordered" evidence="1">
    <location>
        <begin position="36"/>
        <end position="83"/>
    </location>
</feature>
<dbReference type="EMBL" id="QEKQ01000001">
    <property type="protein sequence ID" value="PVY79168.1"/>
    <property type="molecule type" value="Genomic_DNA"/>
</dbReference>
<protein>
    <submittedName>
        <fullName evidence="3">Uncharacterized protein DUF1329</fullName>
    </submittedName>
</protein>
<evidence type="ECO:0000256" key="1">
    <source>
        <dbReference type="SAM" id="MobiDB-lite"/>
    </source>
</evidence>
<dbReference type="InterPro" id="IPR010752">
    <property type="entry name" value="DUF1329"/>
</dbReference>
<dbReference type="AlphaFoldDB" id="A0A2U1D1I2"/>
<evidence type="ECO:0000313" key="4">
    <source>
        <dbReference type="Proteomes" id="UP000245887"/>
    </source>
</evidence>
<organism evidence="3 4">
    <name type="scientific">Tamilnaduibacter salinus</name>
    <dbReference type="NCBI Taxonomy" id="1484056"/>
    <lineage>
        <taxon>Bacteria</taxon>
        <taxon>Pseudomonadati</taxon>
        <taxon>Pseudomonadota</taxon>
        <taxon>Gammaproteobacteria</taxon>
        <taxon>Pseudomonadales</taxon>
        <taxon>Marinobacteraceae</taxon>
        <taxon>Tamilnaduibacter</taxon>
    </lineage>
</organism>
<feature type="signal peptide" evidence="2">
    <location>
        <begin position="1"/>
        <end position="24"/>
    </location>
</feature>
<comment type="caution">
    <text evidence="3">The sequence shown here is derived from an EMBL/GenBank/DDBJ whole genome shotgun (WGS) entry which is preliminary data.</text>
</comment>
<feature type="compositionally biased region" description="Basic and acidic residues" evidence="1">
    <location>
        <begin position="72"/>
        <end position="83"/>
    </location>
</feature>
<dbReference type="Proteomes" id="UP000245887">
    <property type="component" value="Unassembled WGS sequence"/>
</dbReference>
<feature type="region of interest" description="Disordered" evidence="1">
    <location>
        <begin position="439"/>
        <end position="464"/>
    </location>
</feature>
<gene>
    <name evidence="3" type="ORF">C8D92_101376</name>
</gene>
<dbReference type="Gene3D" id="2.50.20.10">
    <property type="entry name" value="Lipoprotein localisation LolA/LolB/LppX"/>
    <property type="match status" value="1"/>
</dbReference>
<feature type="compositionally biased region" description="Polar residues" evidence="1">
    <location>
        <begin position="36"/>
        <end position="70"/>
    </location>
</feature>
<name>A0A2U1D1I2_9GAMM</name>
<evidence type="ECO:0000313" key="3">
    <source>
        <dbReference type="EMBL" id="PVY79168.1"/>
    </source>
</evidence>